<sequence>MSEAAVKVVNSDVIENPANKEALIQLLFQLADDEFLYSYRGSEWLGLAPHIEEDVAFSSISQDSMGHAALYYQLLENLSAGKADDLAHGRPAQERKNCILVERVNGPGYYMEDPDYDWAYAVVRNYLYSLAKKVKIQSLKQSSYQPLADAAVKVDTELFYHLMHWKTWFVQLFSSTEKAKEHMNAAFIKVMNDFHDVFSFGEYNEKIQECGFIDAESVLKAKWEELLVPVLESLGLILPQAASGVVMNGRNGEHTKELEEALSVLSEVYNTDPNVPW</sequence>
<evidence type="ECO:0000313" key="1">
    <source>
        <dbReference type="EMBL" id="MBB6443610.1"/>
    </source>
</evidence>
<gene>
    <name evidence="1" type="ORF">HNR53_000198</name>
</gene>
<dbReference type="GO" id="GO:0097266">
    <property type="term" value="F:phenylacetyl-CoA 1,2-epoxidase activity"/>
    <property type="evidence" value="ECO:0007669"/>
    <property type="project" value="UniProtKB-EC"/>
</dbReference>
<comment type="caution">
    <text evidence="1">The sequence shown here is derived from an EMBL/GenBank/DDBJ whole genome shotgun (WGS) entry which is preliminary data.</text>
</comment>
<dbReference type="SUPFAM" id="SSF47240">
    <property type="entry name" value="Ferritin-like"/>
    <property type="match status" value="1"/>
</dbReference>
<dbReference type="PANTHER" id="PTHR30458">
    <property type="entry name" value="PHENYLACETIC ACID DEGRADATION PROTEIN PAA"/>
    <property type="match status" value="1"/>
</dbReference>
<proteinExistence type="predicted"/>
<name>A0A7X0HMM5_9BACI</name>
<dbReference type="InterPro" id="IPR012347">
    <property type="entry name" value="Ferritin-like"/>
</dbReference>
<dbReference type="InterPro" id="IPR009078">
    <property type="entry name" value="Ferritin-like_SF"/>
</dbReference>
<protein>
    <submittedName>
        <fullName evidence="1">Ring-1,2-phenylacetyl-CoA epoxidase subunit PaaC</fullName>
        <ecNumber evidence="1">1.14.13.149</ecNumber>
    </submittedName>
</protein>
<dbReference type="GO" id="GO:0005829">
    <property type="term" value="C:cytosol"/>
    <property type="evidence" value="ECO:0007669"/>
    <property type="project" value="TreeGrafter"/>
</dbReference>
<dbReference type="PANTHER" id="PTHR30458:SF0">
    <property type="entry name" value="1,2-PHENYLACETYL-COA EPOXIDASE, SUBUNIT C"/>
    <property type="match status" value="1"/>
</dbReference>
<organism evidence="1 2">
    <name type="scientific">Bacillus benzoevorans</name>
    <dbReference type="NCBI Taxonomy" id="1456"/>
    <lineage>
        <taxon>Bacteria</taxon>
        <taxon>Bacillati</taxon>
        <taxon>Bacillota</taxon>
        <taxon>Bacilli</taxon>
        <taxon>Bacillales</taxon>
        <taxon>Bacillaceae</taxon>
        <taxon>Bacillus</taxon>
    </lineage>
</organism>
<dbReference type="AlphaFoldDB" id="A0A7X0HMM5"/>
<reference evidence="1 2" key="1">
    <citation type="submission" date="2020-08" db="EMBL/GenBank/DDBJ databases">
        <title>Genomic Encyclopedia of Type Strains, Phase IV (KMG-IV): sequencing the most valuable type-strain genomes for metagenomic binning, comparative biology and taxonomic classification.</title>
        <authorList>
            <person name="Goeker M."/>
        </authorList>
    </citation>
    <scope>NUCLEOTIDE SEQUENCE [LARGE SCALE GENOMIC DNA]</scope>
    <source>
        <strain evidence="1 2">DSM 5391</strain>
    </source>
</reference>
<keyword evidence="2" id="KW-1185">Reference proteome</keyword>
<dbReference type="PIRSF" id="PIRSF037834">
    <property type="entry name" value="PA_CoA_Oase3"/>
    <property type="match status" value="1"/>
</dbReference>
<dbReference type="InterPro" id="IPR007814">
    <property type="entry name" value="PaaA_PaaC"/>
</dbReference>
<dbReference type="GO" id="GO:0010124">
    <property type="term" value="P:phenylacetate catabolic process"/>
    <property type="evidence" value="ECO:0007669"/>
    <property type="project" value="InterPro"/>
</dbReference>
<dbReference type="Gene3D" id="1.20.1260.10">
    <property type="match status" value="1"/>
</dbReference>
<dbReference type="InterPro" id="IPR011882">
    <property type="entry name" value="PaaC"/>
</dbReference>
<evidence type="ECO:0000313" key="2">
    <source>
        <dbReference type="Proteomes" id="UP000531594"/>
    </source>
</evidence>
<keyword evidence="1" id="KW-0560">Oxidoreductase</keyword>
<dbReference type="RefSeq" id="WP_184521635.1">
    <property type="nucleotide sequence ID" value="NZ_JACHGK010000001.1"/>
</dbReference>
<dbReference type="InterPro" id="IPR052703">
    <property type="entry name" value="Aromatic_CoA_ox/epox"/>
</dbReference>
<dbReference type="EC" id="1.14.13.149" evidence="1"/>
<dbReference type="Proteomes" id="UP000531594">
    <property type="component" value="Unassembled WGS sequence"/>
</dbReference>
<dbReference type="Pfam" id="PF05138">
    <property type="entry name" value="PaaA_PaaC"/>
    <property type="match status" value="1"/>
</dbReference>
<dbReference type="EMBL" id="JACHGK010000001">
    <property type="protein sequence ID" value="MBB6443610.1"/>
    <property type="molecule type" value="Genomic_DNA"/>
</dbReference>
<accession>A0A7X0HMM5</accession>
<dbReference type="NCBIfam" id="TIGR02158">
    <property type="entry name" value="PA_CoA_Oxy3"/>
    <property type="match status" value="1"/>
</dbReference>